<evidence type="ECO:0000313" key="3">
    <source>
        <dbReference type="Proteomes" id="UP001054945"/>
    </source>
</evidence>
<proteinExistence type="predicted"/>
<evidence type="ECO:0000313" key="2">
    <source>
        <dbReference type="EMBL" id="GIX95901.1"/>
    </source>
</evidence>
<dbReference type="AlphaFoldDB" id="A0AAV4PID5"/>
<comment type="caution">
    <text evidence="2">The sequence shown here is derived from an EMBL/GenBank/DDBJ whole genome shotgun (WGS) entry which is preliminary data.</text>
</comment>
<keyword evidence="3" id="KW-1185">Reference proteome</keyword>
<sequence>MPRISNHVRAAKTEEEEGSFHEGHSGPPVSSLSEKKKKKSLVIFCRSQGRCLRRCCWTQGKEQFPGHTFANFDGKRALHFKSRKVS</sequence>
<reference evidence="2 3" key="1">
    <citation type="submission" date="2021-06" db="EMBL/GenBank/DDBJ databases">
        <title>Caerostris extrusa draft genome.</title>
        <authorList>
            <person name="Kono N."/>
            <person name="Arakawa K."/>
        </authorList>
    </citation>
    <scope>NUCLEOTIDE SEQUENCE [LARGE SCALE GENOMIC DNA]</scope>
</reference>
<dbReference type="Proteomes" id="UP001054945">
    <property type="component" value="Unassembled WGS sequence"/>
</dbReference>
<protein>
    <submittedName>
        <fullName evidence="2">Uncharacterized protein</fullName>
    </submittedName>
</protein>
<name>A0AAV4PID5_CAEEX</name>
<organism evidence="2 3">
    <name type="scientific">Caerostris extrusa</name>
    <name type="common">Bark spider</name>
    <name type="synonym">Caerostris bankana</name>
    <dbReference type="NCBI Taxonomy" id="172846"/>
    <lineage>
        <taxon>Eukaryota</taxon>
        <taxon>Metazoa</taxon>
        <taxon>Ecdysozoa</taxon>
        <taxon>Arthropoda</taxon>
        <taxon>Chelicerata</taxon>
        <taxon>Arachnida</taxon>
        <taxon>Araneae</taxon>
        <taxon>Araneomorphae</taxon>
        <taxon>Entelegynae</taxon>
        <taxon>Araneoidea</taxon>
        <taxon>Araneidae</taxon>
        <taxon>Caerostris</taxon>
    </lineage>
</organism>
<dbReference type="EMBL" id="BPLR01004575">
    <property type="protein sequence ID" value="GIX95901.1"/>
    <property type="molecule type" value="Genomic_DNA"/>
</dbReference>
<evidence type="ECO:0000256" key="1">
    <source>
        <dbReference type="SAM" id="MobiDB-lite"/>
    </source>
</evidence>
<feature type="region of interest" description="Disordered" evidence="1">
    <location>
        <begin position="1"/>
        <end position="37"/>
    </location>
</feature>
<gene>
    <name evidence="2" type="ORF">CEXT_805111</name>
</gene>
<accession>A0AAV4PID5</accession>